<keyword evidence="1" id="KW-0489">Methyltransferase</keyword>
<dbReference type="GO" id="GO:0032259">
    <property type="term" value="P:methylation"/>
    <property type="evidence" value="ECO:0007669"/>
    <property type="project" value="UniProtKB-KW"/>
</dbReference>
<gene>
    <name evidence="1" type="ORF">J2S04_000316</name>
</gene>
<accession>A0ABT9LSZ7</accession>
<dbReference type="GO" id="GO:0160105">
    <property type="term" value="F:tRNA (adenine(22)-N1)-methyltransferase activity"/>
    <property type="evidence" value="ECO:0007669"/>
    <property type="project" value="UniProtKB-EC"/>
</dbReference>
<dbReference type="InterPro" id="IPR029063">
    <property type="entry name" value="SAM-dependent_MTases_sf"/>
</dbReference>
<proteinExistence type="predicted"/>
<comment type="caution">
    <text evidence="1">The sequence shown here is derived from an EMBL/GenBank/DDBJ whole genome shotgun (WGS) entry which is preliminary data.</text>
</comment>
<dbReference type="Proteomes" id="UP001229209">
    <property type="component" value="Unassembled WGS sequence"/>
</dbReference>
<name>A0ABT9LSZ7_9BACL</name>
<dbReference type="Pfam" id="PF12847">
    <property type="entry name" value="Methyltransf_18"/>
    <property type="match status" value="1"/>
</dbReference>
<dbReference type="PANTHER" id="PTHR38451">
    <property type="entry name" value="TRNA (ADENINE(22)-N(1))-METHYLTRANSFERASE"/>
    <property type="match status" value="1"/>
</dbReference>
<dbReference type="RefSeq" id="WP_165611910.1">
    <property type="nucleotide sequence ID" value="NZ_JAURUO010000001.1"/>
</dbReference>
<reference evidence="1 2" key="1">
    <citation type="submission" date="2023-07" db="EMBL/GenBank/DDBJ databases">
        <title>Genomic Encyclopedia of Type Strains, Phase IV (KMG-IV): sequencing the most valuable type-strain genomes for metagenomic binning, comparative biology and taxonomic classification.</title>
        <authorList>
            <person name="Goeker M."/>
        </authorList>
    </citation>
    <scope>NUCLEOTIDE SEQUENCE [LARGE SCALE GENOMIC DNA]</scope>
    <source>
        <strain evidence="1 2">DSM 25924</strain>
    </source>
</reference>
<dbReference type="EC" id="2.1.1.217" evidence="1"/>
<keyword evidence="2" id="KW-1185">Reference proteome</keyword>
<sequence length="261" mass="29892">MNEEHKPTISISYRLSWLLSRIPSEASLVDVGTDHALLPIAAVQMGRIHTAIASDVAVGPVERASKQISQAGLTDLIDVRLGDGLSTVQPGEVDTVVIAGMGGSTITEILMQSPSVVEHTRMLLLQPMNAYSKLRQWLYQHHFFLQDESILKEDGRFYQCIQAIRNEYAFDVAYQLFPDEWDKRMAYQYGPLNLQRPTIDVEQYLQVEIQKYQNILQQMPHPNYNISYLPRFETDKRRQELLGDIEWIKNWQAKLSSERGG</sequence>
<evidence type="ECO:0000313" key="1">
    <source>
        <dbReference type="EMBL" id="MDP9727394.1"/>
    </source>
</evidence>
<organism evidence="1 2">
    <name type="scientific">Alicyclobacillus tolerans</name>
    <dbReference type="NCBI Taxonomy" id="90970"/>
    <lineage>
        <taxon>Bacteria</taxon>
        <taxon>Bacillati</taxon>
        <taxon>Bacillota</taxon>
        <taxon>Bacilli</taxon>
        <taxon>Bacillales</taxon>
        <taxon>Alicyclobacillaceae</taxon>
        <taxon>Alicyclobacillus</taxon>
    </lineage>
</organism>
<dbReference type="SUPFAM" id="SSF53335">
    <property type="entry name" value="S-adenosyl-L-methionine-dependent methyltransferases"/>
    <property type="match status" value="1"/>
</dbReference>
<dbReference type="PANTHER" id="PTHR38451:SF1">
    <property type="entry name" value="TRNA (ADENINE(22)-N(1))-METHYLTRANSFERASE"/>
    <property type="match status" value="1"/>
</dbReference>
<protein>
    <submittedName>
        <fullName evidence="1">tRNA (Adenine22-N1)-methyltransferase</fullName>
        <ecNumber evidence="1">2.1.1.217</ecNumber>
    </submittedName>
</protein>
<evidence type="ECO:0000313" key="2">
    <source>
        <dbReference type="Proteomes" id="UP001229209"/>
    </source>
</evidence>
<dbReference type="Gene3D" id="3.40.50.150">
    <property type="entry name" value="Vaccinia Virus protein VP39"/>
    <property type="match status" value="1"/>
</dbReference>
<dbReference type="InterPro" id="IPR006901">
    <property type="entry name" value="TrmK"/>
</dbReference>
<dbReference type="EMBL" id="JAURUO010000001">
    <property type="protein sequence ID" value="MDP9727394.1"/>
    <property type="molecule type" value="Genomic_DNA"/>
</dbReference>
<keyword evidence="1" id="KW-0808">Transferase</keyword>
<dbReference type="PIRSF" id="PIRSF018637">
    <property type="entry name" value="TrmK"/>
    <property type="match status" value="1"/>
</dbReference>